<keyword evidence="1" id="KW-0732">Signal</keyword>
<feature type="signal peptide" evidence="1">
    <location>
        <begin position="1"/>
        <end position="25"/>
    </location>
</feature>
<dbReference type="AlphaFoldDB" id="A0A4Y2PKN8"/>
<evidence type="ECO:0000313" key="3">
    <source>
        <dbReference type="Proteomes" id="UP000499080"/>
    </source>
</evidence>
<organism evidence="2 3">
    <name type="scientific">Araneus ventricosus</name>
    <name type="common">Orbweaver spider</name>
    <name type="synonym">Epeira ventricosa</name>
    <dbReference type="NCBI Taxonomy" id="182803"/>
    <lineage>
        <taxon>Eukaryota</taxon>
        <taxon>Metazoa</taxon>
        <taxon>Ecdysozoa</taxon>
        <taxon>Arthropoda</taxon>
        <taxon>Chelicerata</taxon>
        <taxon>Arachnida</taxon>
        <taxon>Araneae</taxon>
        <taxon>Araneomorphae</taxon>
        <taxon>Entelegynae</taxon>
        <taxon>Araneoidea</taxon>
        <taxon>Araneidae</taxon>
        <taxon>Araneus</taxon>
    </lineage>
</organism>
<evidence type="ECO:0000313" key="2">
    <source>
        <dbReference type="EMBL" id="GBN51692.1"/>
    </source>
</evidence>
<dbReference type="Proteomes" id="UP000499080">
    <property type="component" value="Unassembled WGS sequence"/>
</dbReference>
<proteinExistence type="predicted"/>
<feature type="chain" id="PRO_5021200231" evidence="1">
    <location>
        <begin position="26"/>
        <end position="71"/>
    </location>
</feature>
<sequence length="71" mass="8078">MMKQICVLLLLLGGLLVVLPSDTKAVKWTKKMDTSKVKRNEYAQFLLLTDLVHRFETEGNEIGRVPIAEFS</sequence>
<accession>A0A4Y2PKN8</accession>
<name>A0A4Y2PKN8_ARAVE</name>
<protein>
    <submittedName>
        <fullName evidence="2">Uncharacterized protein</fullName>
    </submittedName>
</protein>
<dbReference type="EMBL" id="BGPR01011513">
    <property type="protein sequence ID" value="GBN51692.1"/>
    <property type="molecule type" value="Genomic_DNA"/>
</dbReference>
<evidence type="ECO:0000256" key="1">
    <source>
        <dbReference type="SAM" id="SignalP"/>
    </source>
</evidence>
<gene>
    <name evidence="2" type="ORF">AVEN_133616_1</name>
</gene>
<comment type="caution">
    <text evidence="2">The sequence shown here is derived from an EMBL/GenBank/DDBJ whole genome shotgun (WGS) entry which is preliminary data.</text>
</comment>
<keyword evidence="3" id="KW-1185">Reference proteome</keyword>
<reference evidence="2 3" key="1">
    <citation type="journal article" date="2019" name="Sci. Rep.">
        <title>Orb-weaving spider Araneus ventricosus genome elucidates the spidroin gene catalogue.</title>
        <authorList>
            <person name="Kono N."/>
            <person name="Nakamura H."/>
            <person name="Ohtoshi R."/>
            <person name="Moran D.A.P."/>
            <person name="Shinohara A."/>
            <person name="Yoshida Y."/>
            <person name="Fujiwara M."/>
            <person name="Mori M."/>
            <person name="Tomita M."/>
            <person name="Arakawa K."/>
        </authorList>
    </citation>
    <scope>NUCLEOTIDE SEQUENCE [LARGE SCALE GENOMIC DNA]</scope>
</reference>